<name>A0AAW2FHY4_9HYME</name>
<evidence type="ECO:0000313" key="2">
    <source>
        <dbReference type="Proteomes" id="UP001430953"/>
    </source>
</evidence>
<dbReference type="Proteomes" id="UP001430953">
    <property type="component" value="Unassembled WGS sequence"/>
</dbReference>
<evidence type="ECO:0000313" key="1">
    <source>
        <dbReference type="EMBL" id="KAL0113670.1"/>
    </source>
</evidence>
<protein>
    <submittedName>
        <fullName evidence="1">Uncharacterized protein</fullName>
    </submittedName>
</protein>
<proteinExistence type="predicted"/>
<sequence length="66" mass="7688">MFRVVYLVHVTREEARRCRGRLSTRLSKSKLKSRGCTSRTLWPRIGRRCAAHATHRSGAINDFFAR</sequence>
<dbReference type="AlphaFoldDB" id="A0AAW2FHY4"/>
<accession>A0AAW2FHY4</accession>
<gene>
    <name evidence="1" type="ORF">PUN28_012659</name>
</gene>
<organism evidence="1 2">
    <name type="scientific">Cardiocondyla obscurior</name>
    <dbReference type="NCBI Taxonomy" id="286306"/>
    <lineage>
        <taxon>Eukaryota</taxon>
        <taxon>Metazoa</taxon>
        <taxon>Ecdysozoa</taxon>
        <taxon>Arthropoda</taxon>
        <taxon>Hexapoda</taxon>
        <taxon>Insecta</taxon>
        <taxon>Pterygota</taxon>
        <taxon>Neoptera</taxon>
        <taxon>Endopterygota</taxon>
        <taxon>Hymenoptera</taxon>
        <taxon>Apocrita</taxon>
        <taxon>Aculeata</taxon>
        <taxon>Formicoidea</taxon>
        <taxon>Formicidae</taxon>
        <taxon>Myrmicinae</taxon>
        <taxon>Cardiocondyla</taxon>
    </lineage>
</organism>
<comment type="caution">
    <text evidence="1">The sequence shown here is derived from an EMBL/GenBank/DDBJ whole genome shotgun (WGS) entry which is preliminary data.</text>
</comment>
<dbReference type="EMBL" id="JADYXP020000012">
    <property type="protein sequence ID" value="KAL0113670.1"/>
    <property type="molecule type" value="Genomic_DNA"/>
</dbReference>
<keyword evidence="2" id="KW-1185">Reference proteome</keyword>
<reference evidence="1 2" key="1">
    <citation type="submission" date="2023-03" db="EMBL/GenBank/DDBJ databases">
        <title>High recombination rates correlate with genetic variation in Cardiocondyla obscurior ants.</title>
        <authorList>
            <person name="Errbii M."/>
        </authorList>
    </citation>
    <scope>NUCLEOTIDE SEQUENCE [LARGE SCALE GENOMIC DNA]</scope>
    <source>
        <strain evidence="1">Alpha-2009</strain>
        <tissue evidence="1">Whole body</tissue>
    </source>
</reference>